<proteinExistence type="predicted"/>
<dbReference type="SMART" id="SM00450">
    <property type="entry name" value="RHOD"/>
    <property type="match status" value="1"/>
</dbReference>
<dbReference type="EMBL" id="ML977193">
    <property type="protein sequence ID" value="KAF1981796.1"/>
    <property type="molecule type" value="Genomic_DNA"/>
</dbReference>
<evidence type="ECO:0000313" key="3">
    <source>
        <dbReference type="EMBL" id="KAF1981796.1"/>
    </source>
</evidence>
<reference evidence="3" key="1">
    <citation type="journal article" date="2020" name="Stud. Mycol.">
        <title>101 Dothideomycetes genomes: a test case for predicting lifestyles and emergence of pathogens.</title>
        <authorList>
            <person name="Haridas S."/>
            <person name="Albert R."/>
            <person name="Binder M."/>
            <person name="Bloem J."/>
            <person name="Labutti K."/>
            <person name="Salamov A."/>
            <person name="Andreopoulos B."/>
            <person name="Baker S."/>
            <person name="Barry K."/>
            <person name="Bills G."/>
            <person name="Bluhm B."/>
            <person name="Cannon C."/>
            <person name="Castanera R."/>
            <person name="Culley D."/>
            <person name="Daum C."/>
            <person name="Ezra D."/>
            <person name="Gonzalez J."/>
            <person name="Henrissat B."/>
            <person name="Kuo A."/>
            <person name="Liang C."/>
            <person name="Lipzen A."/>
            <person name="Lutzoni F."/>
            <person name="Magnuson J."/>
            <person name="Mondo S."/>
            <person name="Nolan M."/>
            <person name="Ohm R."/>
            <person name="Pangilinan J."/>
            <person name="Park H.-J."/>
            <person name="Ramirez L."/>
            <person name="Alfaro M."/>
            <person name="Sun H."/>
            <person name="Tritt A."/>
            <person name="Yoshinaga Y."/>
            <person name="Zwiers L.-H."/>
            <person name="Turgeon B."/>
            <person name="Goodwin S."/>
            <person name="Spatafora J."/>
            <person name="Crous P."/>
            <person name="Grigoriev I."/>
        </authorList>
    </citation>
    <scope>NUCLEOTIDE SEQUENCE</scope>
    <source>
        <strain evidence="3">CBS 113979</strain>
    </source>
</reference>
<organism evidence="3 4">
    <name type="scientific">Aulographum hederae CBS 113979</name>
    <dbReference type="NCBI Taxonomy" id="1176131"/>
    <lineage>
        <taxon>Eukaryota</taxon>
        <taxon>Fungi</taxon>
        <taxon>Dikarya</taxon>
        <taxon>Ascomycota</taxon>
        <taxon>Pezizomycotina</taxon>
        <taxon>Dothideomycetes</taxon>
        <taxon>Pleosporomycetidae</taxon>
        <taxon>Aulographales</taxon>
        <taxon>Aulographaceae</taxon>
    </lineage>
</organism>
<evidence type="ECO:0000259" key="2">
    <source>
        <dbReference type="PROSITE" id="PS50206"/>
    </source>
</evidence>
<evidence type="ECO:0000256" key="1">
    <source>
        <dbReference type="SAM" id="MobiDB-lite"/>
    </source>
</evidence>
<dbReference type="InterPro" id="IPR036873">
    <property type="entry name" value="Rhodanese-like_dom_sf"/>
</dbReference>
<dbReference type="Pfam" id="PF00581">
    <property type="entry name" value="Rhodanese"/>
    <property type="match status" value="1"/>
</dbReference>
<dbReference type="CDD" id="cd00158">
    <property type="entry name" value="RHOD"/>
    <property type="match status" value="1"/>
</dbReference>
<protein>
    <recommendedName>
        <fullName evidence="2">Rhodanese domain-containing protein</fullName>
    </recommendedName>
</protein>
<sequence>MSHLNPLILDVRTPTEYTTGFLPHAISIPHDLIASSPLLLSMTPEARKETRVMLYCRSGRRSRIAEEVLRGMGFERVRDLGGLEGARGVLGEKRREGKGDGEERREGPRVEIGYGE</sequence>
<gene>
    <name evidence="3" type="ORF">K402DRAFT_398191</name>
</gene>
<dbReference type="SUPFAM" id="SSF52821">
    <property type="entry name" value="Rhodanese/Cell cycle control phosphatase"/>
    <property type="match status" value="1"/>
</dbReference>
<feature type="domain" description="Rhodanese" evidence="2">
    <location>
        <begin position="5"/>
        <end position="92"/>
    </location>
</feature>
<feature type="compositionally biased region" description="Basic and acidic residues" evidence="1">
    <location>
        <begin position="90"/>
        <end position="109"/>
    </location>
</feature>
<dbReference type="PANTHER" id="PTHR44086">
    <property type="entry name" value="THIOSULFATE SULFURTRANSFERASE RDL2, MITOCHONDRIAL-RELATED"/>
    <property type="match status" value="1"/>
</dbReference>
<dbReference type="Proteomes" id="UP000800041">
    <property type="component" value="Unassembled WGS sequence"/>
</dbReference>
<dbReference type="PROSITE" id="PS50206">
    <property type="entry name" value="RHODANESE_3"/>
    <property type="match status" value="1"/>
</dbReference>
<accession>A0A6G1GLF7</accession>
<dbReference type="InterPro" id="IPR001763">
    <property type="entry name" value="Rhodanese-like_dom"/>
</dbReference>
<dbReference type="GO" id="GO:0004792">
    <property type="term" value="F:thiosulfate-cyanide sulfurtransferase activity"/>
    <property type="evidence" value="ECO:0007669"/>
    <property type="project" value="TreeGrafter"/>
</dbReference>
<dbReference type="Gene3D" id="3.40.250.10">
    <property type="entry name" value="Rhodanese-like domain"/>
    <property type="match status" value="1"/>
</dbReference>
<dbReference type="AlphaFoldDB" id="A0A6G1GLF7"/>
<dbReference type="PANTHER" id="PTHR44086:SF10">
    <property type="entry name" value="THIOSULFATE SULFURTRANSFERASE_RHODANESE-LIKE DOMAIN-CONTAINING PROTEIN 3"/>
    <property type="match status" value="1"/>
</dbReference>
<name>A0A6G1GLF7_9PEZI</name>
<keyword evidence="4" id="KW-1185">Reference proteome</keyword>
<evidence type="ECO:0000313" key="4">
    <source>
        <dbReference type="Proteomes" id="UP000800041"/>
    </source>
</evidence>
<dbReference type="OrthoDB" id="361797at2759"/>
<feature type="region of interest" description="Disordered" evidence="1">
    <location>
        <begin position="88"/>
        <end position="116"/>
    </location>
</feature>